<organism evidence="8 9">
    <name type="scientific">Podospora fimiseda</name>
    <dbReference type="NCBI Taxonomy" id="252190"/>
    <lineage>
        <taxon>Eukaryota</taxon>
        <taxon>Fungi</taxon>
        <taxon>Dikarya</taxon>
        <taxon>Ascomycota</taxon>
        <taxon>Pezizomycotina</taxon>
        <taxon>Sordariomycetes</taxon>
        <taxon>Sordariomycetidae</taxon>
        <taxon>Sordariales</taxon>
        <taxon>Podosporaceae</taxon>
        <taxon>Podospora</taxon>
    </lineage>
</organism>
<protein>
    <submittedName>
        <fullName evidence="8">Cytochrome P450 1A2</fullName>
    </submittedName>
</protein>
<evidence type="ECO:0000256" key="2">
    <source>
        <dbReference type="ARBA" id="ARBA00022723"/>
    </source>
</evidence>
<dbReference type="EMBL" id="MU865421">
    <property type="protein sequence ID" value="KAK4223598.1"/>
    <property type="molecule type" value="Genomic_DNA"/>
</dbReference>
<name>A0AAN7BHY1_9PEZI</name>
<keyword evidence="3 6" id="KW-0560">Oxidoreductase</keyword>
<dbReference type="InterPro" id="IPR002401">
    <property type="entry name" value="Cyt_P450_E_grp-I"/>
</dbReference>
<dbReference type="InterPro" id="IPR050364">
    <property type="entry name" value="Cytochrome_P450_fung"/>
</dbReference>
<dbReference type="Pfam" id="PF00067">
    <property type="entry name" value="p450"/>
    <property type="match status" value="1"/>
</dbReference>
<keyword evidence="9" id="KW-1185">Reference proteome</keyword>
<reference evidence="8" key="2">
    <citation type="submission" date="2023-05" db="EMBL/GenBank/DDBJ databases">
        <authorList>
            <consortium name="Lawrence Berkeley National Laboratory"/>
            <person name="Steindorff A."/>
            <person name="Hensen N."/>
            <person name="Bonometti L."/>
            <person name="Westerberg I."/>
            <person name="Brannstrom I.O."/>
            <person name="Guillou S."/>
            <person name="Cros-Aarteil S."/>
            <person name="Calhoun S."/>
            <person name="Haridas S."/>
            <person name="Kuo A."/>
            <person name="Mondo S."/>
            <person name="Pangilinan J."/>
            <person name="Riley R."/>
            <person name="Labutti K."/>
            <person name="Andreopoulos B."/>
            <person name="Lipzen A."/>
            <person name="Chen C."/>
            <person name="Yanf M."/>
            <person name="Daum C."/>
            <person name="Ng V."/>
            <person name="Clum A."/>
            <person name="Ohm R."/>
            <person name="Martin F."/>
            <person name="Silar P."/>
            <person name="Natvig D."/>
            <person name="Lalanne C."/>
            <person name="Gautier V."/>
            <person name="Ament-Velasquez S.L."/>
            <person name="Kruys A."/>
            <person name="Hutchinson M.I."/>
            <person name="Powell A.J."/>
            <person name="Barry K."/>
            <person name="Miller A.N."/>
            <person name="Grigoriev I.V."/>
            <person name="Debuchy R."/>
            <person name="Gladieux P."/>
            <person name="Thoren M.H."/>
            <person name="Johannesson H."/>
        </authorList>
    </citation>
    <scope>NUCLEOTIDE SEQUENCE</scope>
    <source>
        <strain evidence="8">CBS 990.96</strain>
    </source>
</reference>
<keyword evidence="2 5" id="KW-0479">Metal-binding</keyword>
<accession>A0AAN7BHY1</accession>
<dbReference type="Proteomes" id="UP001301958">
    <property type="component" value="Unassembled WGS sequence"/>
</dbReference>
<dbReference type="PRINTS" id="PR00385">
    <property type="entry name" value="P450"/>
</dbReference>
<gene>
    <name evidence="8" type="ORF">QBC38DRAFT_372845</name>
</gene>
<dbReference type="PANTHER" id="PTHR46300">
    <property type="entry name" value="P450, PUTATIVE (EUROFUNG)-RELATED-RELATED"/>
    <property type="match status" value="1"/>
</dbReference>
<feature type="binding site" description="axial binding residue" evidence="5">
    <location>
        <position position="436"/>
    </location>
    <ligand>
        <name>heme</name>
        <dbReference type="ChEBI" id="CHEBI:30413"/>
    </ligand>
    <ligandPart>
        <name>Fe</name>
        <dbReference type="ChEBI" id="CHEBI:18248"/>
    </ligandPart>
</feature>
<comment type="similarity">
    <text evidence="1 6">Belongs to the cytochrome P450 family.</text>
</comment>
<dbReference type="Gene3D" id="1.10.630.10">
    <property type="entry name" value="Cytochrome P450"/>
    <property type="match status" value="1"/>
</dbReference>
<dbReference type="PRINTS" id="PR00463">
    <property type="entry name" value="EP450I"/>
</dbReference>
<evidence type="ECO:0000256" key="6">
    <source>
        <dbReference type="RuleBase" id="RU000461"/>
    </source>
</evidence>
<evidence type="ECO:0000256" key="5">
    <source>
        <dbReference type="PIRSR" id="PIRSR602401-1"/>
    </source>
</evidence>
<comment type="caution">
    <text evidence="8">The sequence shown here is derived from an EMBL/GenBank/DDBJ whole genome shotgun (WGS) entry which is preliminary data.</text>
</comment>
<proteinExistence type="inferred from homology"/>
<evidence type="ECO:0000256" key="7">
    <source>
        <dbReference type="SAM" id="Phobius"/>
    </source>
</evidence>
<comment type="cofactor">
    <cofactor evidence="5">
        <name>heme</name>
        <dbReference type="ChEBI" id="CHEBI:30413"/>
    </cofactor>
</comment>
<keyword evidence="6" id="KW-0503">Monooxygenase</keyword>
<dbReference type="InterPro" id="IPR017972">
    <property type="entry name" value="Cyt_P450_CS"/>
</dbReference>
<sequence length="509" mass="57932">MTFICAFTSFDSLLVAVFGLFAWYALRLLQRKRTGLLPPGPPGEFLLGHYRTVPVDAAFKKYAEWGKQYNSDILFFETFGTKWIVLNSLKAATELLDKRGSNYADRPRFVMFEEMGWSPTLTWLRWGPKYHLHRKVLQPPFTKSKVCQYREHQREQALILCQGLLNDPTDWMNAVRRFSVSIVLKIAYGLEVDSPQSPWMELAKESGEAIGKSGAPASSIMDRFPPTRYLPSWLPFMERLRFARTWRHAIQNITHLPFQAALEVKTPSFVQSRIAIHNSNPPDPFTMEDIKGAAATILIAGSDTTSAALNLLVLYLLLNPEVQKKAQGEVDSLGSLPTFDDIHRLNYLHLVLNETYRMCPLSPLGIPHASLKDDIYEAKLIPKGTIVYPNVWAMFHDETIYKEPERFWPERYLSEEEGGNGEPLPVGMFGFGRRICIGRNLAENSLLIALAIMLATVEIGWPKGKDGKEKRFEPEWSFRGQAIVLPFRASFISRSAKSREMLEIEVAQS</sequence>
<dbReference type="InterPro" id="IPR001128">
    <property type="entry name" value="Cyt_P450"/>
</dbReference>
<feature type="transmembrane region" description="Helical" evidence="7">
    <location>
        <begin position="6"/>
        <end position="26"/>
    </location>
</feature>
<keyword evidence="5 6" id="KW-0349">Heme</keyword>
<dbReference type="GO" id="GO:0016705">
    <property type="term" value="F:oxidoreductase activity, acting on paired donors, with incorporation or reduction of molecular oxygen"/>
    <property type="evidence" value="ECO:0007669"/>
    <property type="project" value="InterPro"/>
</dbReference>
<dbReference type="PANTHER" id="PTHR46300:SF5">
    <property type="entry name" value="CYTOCHROME P450"/>
    <property type="match status" value="1"/>
</dbReference>
<dbReference type="GO" id="GO:0020037">
    <property type="term" value="F:heme binding"/>
    <property type="evidence" value="ECO:0007669"/>
    <property type="project" value="InterPro"/>
</dbReference>
<keyword evidence="4 5" id="KW-0408">Iron</keyword>
<evidence type="ECO:0000313" key="8">
    <source>
        <dbReference type="EMBL" id="KAK4223598.1"/>
    </source>
</evidence>
<keyword evidence="7" id="KW-0472">Membrane</keyword>
<dbReference type="InterPro" id="IPR036396">
    <property type="entry name" value="Cyt_P450_sf"/>
</dbReference>
<keyword evidence="7" id="KW-1133">Transmembrane helix</keyword>
<evidence type="ECO:0000256" key="1">
    <source>
        <dbReference type="ARBA" id="ARBA00010617"/>
    </source>
</evidence>
<dbReference type="SUPFAM" id="SSF48264">
    <property type="entry name" value="Cytochrome P450"/>
    <property type="match status" value="1"/>
</dbReference>
<dbReference type="GO" id="GO:0004497">
    <property type="term" value="F:monooxygenase activity"/>
    <property type="evidence" value="ECO:0007669"/>
    <property type="project" value="UniProtKB-KW"/>
</dbReference>
<evidence type="ECO:0000256" key="4">
    <source>
        <dbReference type="ARBA" id="ARBA00023004"/>
    </source>
</evidence>
<dbReference type="AlphaFoldDB" id="A0AAN7BHY1"/>
<evidence type="ECO:0000256" key="3">
    <source>
        <dbReference type="ARBA" id="ARBA00023002"/>
    </source>
</evidence>
<dbReference type="CDD" id="cd11065">
    <property type="entry name" value="CYP64-like"/>
    <property type="match status" value="1"/>
</dbReference>
<reference evidence="8" key="1">
    <citation type="journal article" date="2023" name="Mol. Phylogenet. Evol.">
        <title>Genome-scale phylogeny and comparative genomics of the fungal order Sordariales.</title>
        <authorList>
            <person name="Hensen N."/>
            <person name="Bonometti L."/>
            <person name="Westerberg I."/>
            <person name="Brannstrom I.O."/>
            <person name="Guillou S."/>
            <person name="Cros-Aarteil S."/>
            <person name="Calhoun S."/>
            <person name="Haridas S."/>
            <person name="Kuo A."/>
            <person name="Mondo S."/>
            <person name="Pangilinan J."/>
            <person name="Riley R."/>
            <person name="LaButti K."/>
            <person name="Andreopoulos B."/>
            <person name="Lipzen A."/>
            <person name="Chen C."/>
            <person name="Yan M."/>
            <person name="Daum C."/>
            <person name="Ng V."/>
            <person name="Clum A."/>
            <person name="Steindorff A."/>
            <person name="Ohm R.A."/>
            <person name="Martin F."/>
            <person name="Silar P."/>
            <person name="Natvig D.O."/>
            <person name="Lalanne C."/>
            <person name="Gautier V."/>
            <person name="Ament-Velasquez S.L."/>
            <person name="Kruys A."/>
            <person name="Hutchinson M.I."/>
            <person name="Powell A.J."/>
            <person name="Barry K."/>
            <person name="Miller A.N."/>
            <person name="Grigoriev I.V."/>
            <person name="Debuchy R."/>
            <person name="Gladieux P."/>
            <person name="Hiltunen Thoren M."/>
            <person name="Johannesson H."/>
        </authorList>
    </citation>
    <scope>NUCLEOTIDE SEQUENCE</scope>
    <source>
        <strain evidence="8">CBS 990.96</strain>
    </source>
</reference>
<evidence type="ECO:0000313" key="9">
    <source>
        <dbReference type="Proteomes" id="UP001301958"/>
    </source>
</evidence>
<dbReference type="PROSITE" id="PS00086">
    <property type="entry name" value="CYTOCHROME_P450"/>
    <property type="match status" value="1"/>
</dbReference>
<dbReference type="GO" id="GO:0005506">
    <property type="term" value="F:iron ion binding"/>
    <property type="evidence" value="ECO:0007669"/>
    <property type="project" value="InterPro"/>
</dbReference>
<keyword evidence="7" id="KW-0812">Transmembrane</keyword>